<keyword evidence="2" id="KW-1185">Reference proteome</keyword>
<protein>
    <submittedName>
        <fullName evidence="1">Uncharacterized protein</fullName>
    </submittedName>
</protein>
<dbReference type="Proteomes" id="UP000011761">
    <property type="component" value="Unassembled WGS sequence"/>
</dbReference>
<dbReference type="EMBL" id="KB445563">
    <property type="protein sequence ID" value="EMC91929.1"/>
    <property type="molecule type" value="Genomic_DNA"/>
</dbReference>
<dbReference type="GeneID" id="19111396"/>
<dbReference type="RefSeq" id="XP_007681291.1">
    <property type="nucleotide sequence ID" value="XM_007683101.1"/>
</dbReference>
<accession>M2MZ18</accession>
<reference evidence="1 2" key="1">
    <citation type="journal article" date="2012" name="PLoS Pathog.">
        <title>Diverse lifestyles and strategies of plant pathogenesis encoded in the genomes of eighteen Dothideomycetes fungi.</title>
        <authorList>
            <person name="Ohm R.A."/>
            <person name="Feau N."/>
            <person name="Henrissat B."/>
            <person name="Schoch C.L."/>
            <person name="Horwitz B.A."/>
            <person name="Barry K.W."/>
            <person name="Condon B.J."/>
            <person name="Copeland A.C."/>
            <person name="Dhillon B."/>
            <person name="Glaser F."/>
            <person name="Hesse C.N."/>
            <person name="Kosti I."/>
            <person name="LaButti K."/>
            <person name="Lindquist E.A."/>
            <person name="Lucas S."/>
            <person name="Salamov A.A."/>
            <person name="Bradshaw R.E."/>
            <person name="Ciuffetti L."/>
            <person name="Hamelin R.C."/>
            <person name="Kema G.H.J."/>
            <person name="Lawrence C."/>
            <person name="Scott J.A."/>
            <person name="Spatafora J.W."/>
            <person name="Turgeon B.G."/>
            <person name="de Wit P.J.G.M."/>
            <person name="Zhong S."/>
            <person name="Goodwin S.B."/>
            <person name="Grigoriev I.V."/>
        </authorList>
    </citation>
    <scope>NUCLEOTIDE SEQUENCE [LARGE SCALE GENOMIC DNA]</scope>
    <source>
        <strain evidence="1 2">UAMH 10762</strain>
    </source>
</reference>
<evidence type="ECO:0000313" key="2">
    <source>
        <dbReference type="Proteomes" id="UP000011761"/>
    </source>
</evidence>
<dbReference type="KEGG" id="bcom:BAUCODRAFT_311457"/>
<sequence>MGSRCTRLSQHRLVDDVSCFFGDSTASIGGSQPVFRLQPLGSHWCYPCICLPTLTGKSVIRDLKITSTMLRFCTT</sequence>
<evidence type="ECO:0000313" key="1">
    <source>
        <dbReference type="EMBL" id="EMC91929.1"/>
    </source>
</evidence>
<proteinExistence type="predicted"/>
<gene>
    <name evidence="1" type="ORF">BAUCODRAFT_311457</name>
</gene>
<dbReference type="HOGENOM" id="CLU_2670688_0_0_1"/>
<organism evidence="1 2">
    <name type="scientific">Baudoinia panamericana (strain UAMH 10762)</name>
    <name type="common">Angels' share fungus</name>
    <name type="synonym">Baudoinia compniacensis (strain UAMH 10762)</name>
    <dbReference type="NCBI Taxonomy" id="717646"/>
    <lineage>
        <taxon>Eukaryota</taxon>
        <taxon>Fungi</taxon>
        <taxon>Dikarya</taxon>
        <taxon>Ascomycota</taxon>
        <taxon>Pezizomycotina</taxon>
        <taxon>Dothideomycetes</taxon>
        <taxon>Dothideomycetidae</taxon>
        <taxon>Mycosphaerellales</taxon>
        <taxon>Teratosphaeriaceae</taxon>
        <taxon>Baudoinia</taxon>
    </lineage>
</organism>
<name>M2MZ18_BAUPA</name>
<dbReference type="AlphaFoldDB" id="M2MZ18"/>